<evidence type="ECO:0000256" key="1">
    <source>
        <dbReference type="SAM" id="SignalP"/>
    </source>
</evidence>
<accession>A0A210PXB5</accession>
<name>A0A210PXB5_MIZYE</name>
<gene>
    <name evidence="3" type="ORF">KP79_PYT02221</name>
</gene>
<sequence length="178" mass="20270">MKAVIALLICGLGVVYPACDPGWTQFKENCIWFSNTQKIWTDAELDCRKHNAWLMTDDNEDKHNFISDILYVFKSFHFNHFFIGGNDVAFENQWRWLETGIHVGPFSKWGAGEPDGNNSKNCLSLKWQDDRNLVWSDETCGHISTRPTSGNKSHVHGAENYICEKLVSNGGSMVVGRR</sequence>
<evidence type="ECO:0000313" key="4">
    <source>
        <dbReference type="Proteomes" id="UP000242188"/>
    </source>
</evidence>
<evidence type="ECO:0000313" key="3">
    <source>
        <dbReference type="EMBL" id="OWF41109.1"/>
    </source>
</evidence>
<dbReference type="SMART" id="SM00034">
    <property type="entry name" value="CLECT"/>
    <property type="match status" value="1"/>
</dbReference>
<dbReference type="PROSITE" id="PS50041">
    <property type="entry name" value="C_TYPE_LECTIN_2"/>
    <property type="match status" value="1"/>
</dbReference>
<protein>
    <submittedName>
        <fullName evidence="3">Brevican core protein</fullName>
    </submittedName>
</protein>
<reference evidence="3 4" key="1">
    <citation type="journal article" date="2017" name="Nat. Ecol. Evol.">
        <title>Scallop genome provides insights into evolution of bilaterian karyotype and development.</title>
        <authorList>
            <person name="Wang S."/>
            <person name="Zhang J."/>
            <person name="Jiao W."/>
            <person name="Li J."/>
            <person name="Xun X."/>
            <person name="Sun Y."/>
            <person name="Guo X."/>
            <person name="Huan P."/>
            <person name="Dong B."/>
            <person name="Zhang L."/>
            <person name="Hu X."/>
            <person name="Sun X."/>
            <person name="Wang J."/>
            <person name="Zhao C."/>
            <person name="Wang Y."/>
            <person name="Wang D."/>
            <person name="Huang X."/>
            <person name="Wang R."/>
            <person name="Lv J."/>
            <person name="Li Y."/>
            <person name="Zhang Z."/>
            <person name="Liu B."/>
            <person name="Lu W."/>
            <person name="Hui Y."/>
            <person name="Liang J."/>
            <person name="Zhou Z."/>
            <person name="Hou R."/>
            <person name="Li X."/>
            <person name="Liu Y."/>
            <person name="Li H."/>
            <person name="Ning X."/>
            <person name="Lin Y."/>
            <person name="Zhao L."/>
            <person name="Xing Q."/>
            <person name="Dou J."/>
            <person name="Li Y."/>
            <person name="Mao J."/>
            <person name="Guo H."/>
            <person name="Dou H."/>
            <person name="Li T."/>
            <person name="Mu C."/>
            <person name="Jiang W."/>
            <person name="Fu Q."/>
            <person name="Fu X."/>
            <person name="Miao Y."/>
            <person name="Liu J."/>
            <person name="Yu Q."/>
            <person name="Li R."/>
            <person name="Liao H."/>
            <person name="Li X."/>
            <person name="Kong Y."/>
            <person name="Jiang Z."/>
            <person name="Chourrout D."/>
            <person name="Li R."/>
            <person name="Bao Z."/>
        </authorList>
    </citation>
    <scope>NUCLEOTIDE SEQUENCE [LARGE SCALE GENOMIC DNA]</scope>
    <source>
        <strain evidence="3 4">PY_sf001</strain>
    </source>
</reference>
<dbReference type="Pfam" id="PF00059">
    <property type="entry name" value="Lectin_C"/>
    <property type="match status" value="1"/>
</dbReference>
<keyword evidence="4" id="KW-1185">Reference proteome</keyword>
<proteinExistence type="predicted"/>
<feature type="signal peptide" evidence="1">
    <location>
        <begin position="1"/>
        <end position="17"/>
    </location>
</feature>
<dbReference type="SUPFAM" id="SSF56436">
    <property type="entry name" value="C-type lectin-like"/>
    <property type="match status" value="1"/>
</dbReference>
<feature type="chain" id="PRO_5012555470" evidence="1">
    <location>
        <begin position="18"/>
        <end position="178"/>
    </location>
</feature>
<dbReference type="Gene3D" id="3.10.100.10">
    <property type="entry name" value="Mannose-Binding Protein A, subunit A"/>
    <property type="match status" value="1"/>
</dbReference>
<dbReference type="InterPro" id="IPR016186">
    <property type="entry name" value="C-type_lectin-like/link_sf"/>
</dbReference>
<dbReference type="OrthoDB" id="6118498at2759"/>
<dbReference type="AlphaFoldDB" id="A0A210PXB5"/>
<dbReference type="InterPro" id="IPR050111">
    <property type="entry name" value="C-type_lectin/snaclec_domain"/>
</dbReference>
<feature type="domain" description="C-type lectin" evidence="2">
    <location>
        <begin position="26"/>
        <end position="140"/>
    </location>
</feature>
<dbReference type="InterPro" id="IPR016187">
    <property type="entry name" value="CTDL_fold"/>
</dbReference>
<evidence type="ECO:0000259" key="2">
    <source>
        <dbReference type="PROSITE" id="PS50041"/>
    </source>
</evidence>
<dbReference type="PANTHER" id="PTHR22803">
    <property type="entry name" value="MANNOSE, PHOSPHOLIPASE, LECTIN RECEPTOR RELATED"/>
    <property type="match status" value="1"/>
</dbReference>
<organism evidence="3 4">
    <name type="scientific">Mizuhopecten yessoensis</name>
    <name type="common">Japanese scallop</name>
    <name type="synonym">Patinopecten yessoensis</name>
    <dbReference type="NCBI Taxonomy" id="6573"/>
    <lineage>
        <taxon>Eukaryota</taxon>
        <taxon>Metazoa</taxon>
        <taxon>Spiralia</taxon>
        <taxon>Lophotrochozoa</taxon>
        <taxon>Mollusca</taxon>
        <taxon>Bivalvia</taxon>
        <taxon>Autobranchia</taxon>
        <taxon>Pteriomorphia</taxon>
        <taxon>Pectinida</taxon>
        <taxon>Pectinoidea</taxon>
        <taxon>Pectinidae</taxon>
        <taxon>Mizuhopecten</taxon>
    </lineage>
</organism>
<dbReference type="EMBL" id="NEDP02005423">
    <property type="protein sequence ID" value="OWF41109.1"/>
    <property type="molecule type" value="Genomic_DNA"/>
</dbReference>
<dbReference type="Proteomes" id="UP000242188">
    <property type="component" value="Unassembled WGS sequence"/>
</dbReference>
<keyword evidence="1" id="KW-0732">Signal</keyword>
<dbReference type="CDD" id="cd00037">
    <property type="entry name" value="CLECT"/>
    <property type="match status" value="1"/>
</dbReference>
<comment type="caution">
    <text evidence="3">The sequence shown here is derived from an EMBL/GenBank/DDBJ whole genome shotgun (WGS) entry which is preliminary data.</text>
</comment>
<dbReference type="InterPro" id="IPR001304">
    <property type="entry name" value="C-type_lectin-like"/>
</dbReference>